<dbReference type="OrthoDB" id="5857104at2759"/>
<dbReference type="InterPro" id="IPR000330">
    <property type="entry name" value="SNF2_N"/>
</dbReference>
<evidence type="ECO:0000256" key="5">
    <source>
        <dbReference type="ARBA" id="ARBA00022840"/>
    </source>
</evidence>
<feature type="compositionally biased region" description="Low complexity" evidence="8">
    <location>
        <begin position="3641"/>
        <end position="3651"/>
    </location>
</feature>
<feature type="compositionally biased region" description="Basic residues" evidence="8">
    <location>
        <begin position="1444"/>
        <end position="1455"/>
    </location>
</feature>
<dbReference type="InterPro" id="IPR000953">
    <property type="entry name" value="Chromo/chromo_shadow_dom"/>
</dbReference>
<dbReference type="EnsemblMetazoa" id="SSS_1112s_mrna">
    <property type="protein sequence ID" value="KAF7492447.1"/>
    <property type="gene ID" value="SSS_1112"/>
</dbReference>
<reference evidence="13" key="3">
    <citation type="submission" date="2022-06" db="UniProtKB">
        <authorList>
            <consortium name="EnsemblMetazoa"/>
        </authorList>
    </citation>
    <scope>IDENTIFICATION</scope>
</reference>
<dbReference type="InterPro" id="IPR051493">
    <property type="entry name" value="CHD"/>
</dbReference>
<gene>
    <name evidence="12" type="ORF">SSS_1112</name>
</gene>
<reference evidence="14" key="1">
    <citation type="journal article" date="2020" name="PLoS Negl. Trop. Dis.">
        <title>High-quality nuclear genome for Sarcoptes scabiei-A critical resource for a neglected parasite.</title>
        <authorList>
            <person name="Korhonen P.K."/>
            <person name="Gasser R.B."/>
            <person name="Ma G."/>
            <person name="Wang T."/>
            <person name="Stroehlein A.J."/>
            <person name="Young N.D."/>
            <person name="Ang C.S."/>
            <person name="Fernando D.D."/>
            <person name="Lu H.C."/>
            <person name="Taylor S."/>
            <person name="Reynolds S.L."/>
            <person name="Mofiz E."/>
            <person name="Najaraj S.H."/>
            <person name="Gowda H."/>
            <person name="Madugundu A."/>
            <person name="Renuse S."/>
            <person name="Holt D."/>
            <person name="Pandey A."/>
            <person name="Papenfuss A.T."/>
            <person name="Fischer K."/>
        </authorList>
    </citation>
    <scope>NUCLEOTIDE SEQUENCE [LARGE SCALE GENOMIC DNA]</scope>
</reference>
<dbReference type="CDD" id="cd18793">
    <property type="entry name" value="SF2_C_SNF"/>
    <property type="match status" value="1"/>
</dbReference>
<dbReference type="InterPro" id="IPR023780">
    <property type="entry name" value="Chromo_domain"/>
</dbReference>
<dbReference type="FunFam" id="3.40.50.300:FF:000015">
    <property type="entry name" value="chromodomain-helicase-DNA-binding protein 9 isoform X1"/>
    <property type="match status" value="1"/>
</dbReference>
<feature type="compositionally biased region" description="Polar residues" evidence="8">
    <location>
        <begin position="778"/>
        <end position="795"/>
    </location>
</feature>
<dbReference type="FunFam" id="3.40.50.10810:FF:000003">
    <property type="entry name" value="chromodomain-helicase-DNA-binding protein 8 isoform X4"/>
    <property type="match status" value="1"/>
</dbReference>
<dbReference type="Gene3D" id="1.10.10.60">
    <property type="entry name" value="Homeodomain-like"/>
    <property type="match status" value="1"/>
</dbReference>
<reference evidence="12" key="2">
    <citation type="submission" date="2020-01" db="EMBL/GenBank/DDBJ databases">
        <authorList>
            <person name="Korhonen P.K.K."/>
            <person name="Guangxu M.G."/>
            <person name="Wang T.W."/>
            <person name="Stroehlein A.J.S."/>
            <person name="Young N.D."/>
            <person name="Ang C.-S.A."/>
            <person name="Fernando D.W.F."/>
            <person name="Lu H.L."/>
            <person name="Taylor S.T."/>
            <person name="Ehtesham M.E.M."/>
            <person name="Najaraj S.H.N."/>
            <person name="Harsha G.H.G."/>
            <person name="Madugundu A.M."/>
            <person name="Renuse S.R."/>
            <person name="Holt D.H."/>
            <person name="Pandey A.P."/>
            <person name="Papenfuss A.P."/>
            <person name="Gasser R.B.G."/>
            <person name="Fischer K.F."/>
        </authorList>
    </citation>
    <scope>NUCLEOTIDE SEQUENCE</scope>
    <source>
        <strain evidence="12">SSS_KF_BRIS2020</strain>
    </source>
</reference>
<feature type="region of interest" description="Disordered" evidence="8">
    <location>
        <begin position="2471"/>
        <end position="2500"/>
    </location>
</feature>
<feature type="compositionally biased region" description="Polar residues" evidence="8">
    <location>
        <begin position="1370"/>
        <end position="1380"/>
    </location>
</feature>
<dbReference type="Gene3D" id="3.40.50.300">
    <property type="entry name" value="P-loop containing nucleotide triphosphate hydrolases"/>
    <property type="match status" value="1"/>
</dbReference>
<feature type="compositionally biased region" description="Low complexity" evidence="8">
    <location>
        <begin position="365"/>
        <end position="382"/>
    </location>
</feature>
<keyword evidence="7" id="KW-0175">Coiled coil</keyword>
<feature type="region of interest" description="Disordered" evidence="8">
    <location>
        <begin position="3324"/>
        <end position="3346"/>
    </location>
</feature>
<feature type="coiled-coil region" evidence="7">
    <location>
        <begin position="2862"/>
        <end position="2902"/>
    </location>
</feature>
<feature type="compositionally biased region" description="Polar residues" evidence="8">
    <location>
        <begin position="2591"/>
        <end position="2603"/>
    </location>
</feature>
<feature type="compositionally biased region" description="Low complexity" evidence="8">
    <location>
        <begin position="24"/>
        <end position="37"/>
    </location>
</feature>
<feature type="compositionally biased region" description="Low complexity" evidence="8">
    <location>
        <begin position="3736"/>
        <end position="3754"/>
    </location>
</feature>
<feature type="compositionally biased region" description="Polar residues" evidence="8">
    <location>
        <begin position="1035"/>
        <end position="1066"/>
    </location>
</feature>
<feature type="compositionally biased region" description="Polar residues" evidence="8">
    <location>
        <begin position="4189"/>
        <end position="4209"/>
    </location>
</feature>
<dbReference type="GO" id="GO:0000791">
    <property type="term" value="C:euchromatin"/>
    <property type="evidence" value="ECO:0007669"/>
    <property type="project" value="UniProtKB-ARBA"/>
</dbReference>
<feature type="compositionally biased region" description="Basic and acidic residues" evidence="8">
    <location>
        <begin position="1677"/>
        <end position="1692"/>
    </location>
</feature>
<feature type="compositionally biased region" description="Low complexity" evidence="8">
    <location>
        <begin position="4285"/>
        <end position="4306"/>
    </location>
</feature>
<evidence type="ECO:0000256" key="8">
    <source>
        <dbReference type="SAM" id="MobiDB-lite"/>
    </source>
</evidence>
<feature type="region of interest" description="Disordered" evidence="8">
    <location>
        <begin position="3493"/>
        <end position="3524"/>
    </location>
</feature>
<dbReference type="InterPro" id="IPR016197">
    <property type="entry name" value="Chromo-like_dom_sf"/>
</dbReference>
<feature type="region of interest" description="Disordered" evidence="8">
    <location>
        <begin position="1244"/>
        <end position="1465"/>
    </location>
</feature>
<protein>
    <submittedName>
        <fullName evidence="12">Chromodomain-helicase-DNA-binding protein 7</fullName>
    </submittedName>
</protein>
<feature type="compositionally biased region" description="Polar residues" evidence="8">
    <location>
        <begin position="52"/>
        <end position="70"/>
    </location>
</feature>
<dbReference type="CDD" id="cd22249">
    <property type="entry name" value="UDM1_RNF168_RNF169-like"/>
    <property type="match status" value="1"/>
</dbReference>
<dbReference type="SMART" id="SM00298">
    <property type="entry name" value="CHROMO"/>
    <property type="match status" value="2"/>
</dbReference>
<keyword evidence="3" id="KW-0547">Nucleotide-binding</keyword>
<feature type="region of interest" description="Disordered" evidence="8">
    <location>
        <begin position="3228"/>
        <end position="3265"/>
    </location>
</feature>
<evidence type="ECO:0000313" key="12">
    <source>
        <dbReference type="EMBL" id="KAF7492447.1"/>
    </source>
</evidence>
<feature type="compositionally biased region" description="Polar residues" evidence="8">
    <location>
        <begin position="1092"/>
        <end position="1111"/>
    </location>
</feature>
<dbReference type="Gene3D" id="2.40.50.40">
    <property type="match status" value="2"/>
</dbReference>
<feature type="compositionally biased region" description="Low complexity" evidence="8">
    <location>
        <begin position="4319"/>
        <end position="4346"/>
    </location>
</feature>
<dbReference type="Pfam" id="PF00176">
    <property type="entry name" value="SNF2-rel_dom"/>
    <property type="match status" value="1"/>
</dbReference>
<evidence type="ECO:0000256" key="7">
    <source>
        <dbReference type="SAM" id="Coils"/>
    </source>
</evidence>
<feature type="compositionally biased region" description="Basic residues" evidence="8">
    <location>
        <begin position="1389"/>
        <end position="1403"/>
    </location>
</feature>
<feature type="region of interest" description="Disordered" evidence="8">
    <location>
        <begin position="4177"/>
        <end position="4215"/>
    </location>
</feature>
<feature type="region of interest" description="Disordered" evidence="8">
    <location>
        <begin position="3278"/>
        <end position="3304"/>
    </location>
</feature>
<feature type="region of interest" description="Disordered" evidence="8">
    <location>
        <begin position="3627"/>
        <end position="3669"/>
    </location>
</feature>
<evidence type="ECO:0000259" key="11">
    <source>
        <dbReference type="PROSITE" id="PS51194"/>
    </source>
</evidence>
<feature type="domain" description="Helicase C-terminal" evidence="11">
    <location>
        <begin position="2183"/>
        <end position="2352"/>
    </location>
</feature>
<dbReference type="GO" id="GO:0005634">
    <property type="term" value="C:nucleus"/>
    <property type="evidence" value="ECO:0007669"/>
    <property type="project" value="UniProtKB-SubCell"/>
</dbReference>
<dbReference type="Pfam" id="PF00271">
    <property type="entry name" value="Helicase_C"/>
    <property type="match status" value="1"/>
</dbReference>
<feature type="region of interest" description="Disordered" evidence="8">
    <location>
        <begin position="3122"/>
        <end position="3161"/>
    </location>
</feature>
<evidence type="ECO:0000256" key="1">
    <source>
        <dbReference type="ARBA" id="ARBA00004123"/>
    </source>
</evidence>
<feature type="region of interest" description="Disordered" evidence="8">
    <location>
        <begin position="3945"/>
        <end position="3998"/>
    </location>
</feature>
<feature type="region of interest" description="Disordered" evidence="8">
    <location>
        <begin position="4095"/>
        <end position="4122"/>
    </location>
</feature>
<feature type="compositionally biased region" description="Polar residues" evidence="8">
    <location>
        <begin position="383"/>
        <end position="395"/>
    </location>
</feature>
<organism evidence="12">
    <name type="scientific">Sarcoptes scabiei</name>
    <name type="common">Itch mite</name>
    <name type="synonym">Acarus scabiei</name>
    <dbReference type="NCBI Taxonomy" id="52283"/>
    <lineage>
        <taxon>Eukaryota</taxon>
        <taxon>Metazoa</taxon>
        <taxon>Ecdysozoa</taxon>
        <taxon>Arthropoda</taxon>
        <taxon>Chelicerata</taxon>
        <taxon>Arachnida</taxon>
        <taxon>Acari</taxon>
        <taxon>Acariformes</taxon>
        <taxon>Sarcoptiformes</taxon>
        <taxon>Astigmata</taxon>
        <taxon>Psoroptidia</taxon>
        <taxon>Sarcoptoidea</taxon>
        <taxon>Sarcoptidae</taxon>
        <taxon>Sarcoptinae</taxon>
        <taxon>Sarcoptes</taxon>
    </lineage>
</organism>
<evidence type="ECO:0000256" key="6">
    <source>
        <dbReference type="ARBA" id="ARBA00023242"/>
    </source>
</evidence>
<dbReference type="SMART" id="SM00487">
    <property type="entry name" value="DEXDc"/>
    <property type="match status" value="1"/>
</dbReference>
<feature type="region of interest" description="Disordered" evidence="8">
    <location>
        <begin position="18"/>
        <end position="71"/>
    </location>
</feature>
<dbReference type="Proteomes" id="UP000070412">
    <property type="component" value="Unassembled WGS sequence"/>
</dbReference>
<dbReference type="EMBL" id="WVUK01000056">
    <property type="protein sequence ID" value="KAF7492447.1"/>
    <property type="molecule type" value="Genomic_DNA"/>
</dbReference>
<feature type="compositionally biased region" description="Basic and acidic residues" evidence="8">
    <location>
        <begin position="3142"/>
        <end position="3158"/>
    </location>
</feature>
<dbReference type="PANTHER" id="PTHR46850:SF1">
    <property type="entry name" value="CHROMODOMAIN-HELICASE-DNA-BINDING PROTEIN 9"/>
    <property type="match status" value="1"/>
</dbReference>
<feature type="compositionally biased region" description="Low complexity" evidence="8">
    <location>
        <begin position="4399"/>
        <end position="4418"/>
    </location>
</feature>
<feature type="compositionally biased region" description="Polar residues" evidence="8">
    <location>
        <begin position="167"/>
        <end position="267"/>
    </location>
</feature>
<dbReference type="SUPFAM" id="SSF52540">
    <property type="entry name" value="P-loop containing nucleoside triphosphate hydrolases"/>
    <property type="match status" value="2"/>
</dbReference>
<dbReference type="Pfam" id="PF00385">
    <property type="entry name" value="Chromo"/>
    <property type="match status" value="2"/>
</dbReference>
<feature type="domain" description="Helicase ATP-binding" evidence="10">
    <location>
        <begin position="1871"/>
        <end position="2045"/>
    </location>
</feature>
<dbReference type="InterPro" id="IPR014001">
    <property type="entry name" value="Helicase_ATP-bd"/>
</dbReference>
<feature type="compositionally biased region" description="Polar residues" evidence="8">
    <location>
        <begin position="944"/>
        <end position="963"/>
    </location>
</feature>
<feature type="compositionally biased region" description="Polar residues" evidence="8">
    <location>
        <begin position="3953"/>
        <end position="3965"/>
    </location>
</feature>
<feature type="region of interest" description="Disordered" evidence="8">
    <location>
        <begin position="2765"/>
        <end position="2846"/>
    </location>
</feature>
<dbReference type="InterPro" id="IPR027417">
    <property type="entry name" value="P-loop_NTPase"/>
</dbReference>
<dbReference type="SUPFAM" id="SSF54160">
    <property type="entry name" value="Chromo domain-like"/>
    <property type="match status" value="2"/>
</dbReference>
<feature type="region of interest" description="Disordered" evidence="8">
    <location>
        <begin position="3580"/>
        <end position="3606"/>
    </location>
</feature>
<feature type="region of interest" description="Disordered" evidence="8">
    <location>
        <begin position="778"/>
        <end position="893"/>
    </location>
</feature>
<feature type="compositionally biased region" description="Low complexity" evidence="8">
    <location>
        <begin position="3503"/>
        <end position="3512"/>
    </location>
</feature>
<dbReference type="GO" id="GO:0003677">
    <property type="term" value="F:DNA binding"/>
    <property type="evidence" value="ECO:0007669"/>
    <property type="project" value="UniProtKB-KW"/>
</dbReference>
<dbReference type="GO" id="GO:0034728">
    <property type="term" value="P:nucleosome organization"/>
    <property type="evidence" value="ECO:0007669"/>
    <property type="project" value="UniProtKB-ARBA"/>
</dbReference>
<feature type="compositionally biased region" description="Basic and acidic residues" evidence="8">
    <location>
        <begin position="2783"/>
        <end position="2820"/>
    </location>
</feature>
<feature type="compositionally biased region" description="Low complexity" evidence="8">
    <location>
        <begin position="285"/>
        <end position="305"/>
    </location>
</feature>
<feature type="compositionally biased region" description="Pro residues" evidence="8">
    <location>
        <begin position="419"/>
        <end position="431"/>
    </location>
</feature>
<keyword evidence="5" id="KW-0067">ATP-binding</keyword>
<dbReference type="InterPro" id="IPR038718">
    <property type="entry name" value="SNF2-like_sf"/>
</dbReference>
<keyword evidence="6" id="KW-0539">Nucleus</keyword>
<dbReference type="GO" id="GO:0004386">
    <property type="term" value="F:helicase activity"/>
    <property type="evidence" value="ECO:0007669"/>
    <property type="project" value="UniProtKB-KW"/>
</dbReference>
<keyword evidence="2" id="KW-0677">Repeat</keyword>
<feature type="region of interest" description="Disordered" evidence="8">
    <location>
        <begin position="3830"/>
        <end position="3901"/>
    </location>
</feature>
<dbReference type="GO" id="GO:0005524">
    <property type="term" value="F:ATP binding"/>
    <property type="evidence" value="ECO:0007669"/>
    <property type="project" value="UniProtKB-KW"/>
</dbReference>
<comment type="subcellular location">
    <subcellularLocation>
        <location evidence="1">Nucleus</location>
    </subcellularLocation>
</comment>
<dbReference type="InterPro" id="IPR001650">
    <property type="entry name" value="Helicase_C-like"/>
</dbReference>
<dbReference type="PROSITE" id="PS50013">
    <property type="entry name" value="CHROMO_2"/>
    <property type="match status" value="2"/>
</dbReference>
<dbReference type="Pfam" id="PF23078">
    <property type="entry name" value="HTH_CHD6-9"/>
    <property type="match status" value="1"/>
</dbReference>
<feature type="compositionally biased region" description="Low complexity" evidence="8">
    <location>
        <begin position="3429"/>
        <end position="3447"/>
    </location>
</feature>
<dbReference type="Gene3D" id="3.40.50.10810">
    <property type="entry name" value="Tandem AAA-ATPase domain"/>
    <property type="match status" value="1"/>
</dbReference>
<dbReference type="PROSITE" id="PS51194">
    <property type="entry name" value="HELICASE_CTER"/>
    <property type="match status" value="1"/>
</dbReference>
<evidence type="ECO:0000313" key="14">
    <source>
        <dbReference type="Proteomes" id="UP000070412"/>
    </source>
</evidence>
<keyword evidence="12" id="KW-0238">DNA-binding</keyword>
<feature type="compositionally biased region" description="Low complexity" evidence="8">
    <location>
        <begin position="629"/>
        <end position="646"/>
    </location>
</feature>
<dbReference type="PROSITE" id="PS51192">
    <property type="entry name" value="HELICASE_ATP_BIND_1"/>
    <property type="match status" value="1"/>
</dbReference>
<feature type="compositionally biased region" description="Basic residues" evidence="8">
    <location>
        <begin position="1328"/>
        <end position="1338"/>
    </location>
</feature>
<feature type="compositionally biased region" description="Low complexity" evidence="8">
    <location>
        <begin position="3580"/>
        <end position="3594"/>
    </location>
</feature>
<keyword evidence="4" id="KW-0378">Hydrolase</keyword>
<feature type="compositionally biased region" description="Polar residues" evidence="8">
    <location>
        <begin position="579"/>
        <end position="609"/>
    </location>
</feature>
<dbReference type="GO" id="GO:0016887">
    <property type="term" value="F:ATP hydrolysis activity"/>
    <property type="evidence" value="ECO:0007669"/>
    <property type="project" value="UniProtKB-ARBA"/>
</dbReference>
<feature type="compositionally biased region" description="Low complexity" evidence="8">
    <location>
        <begin position="432"/>
        <end position="451"/>
    </location>
</feature>
<proteinExistence type="predicted"/>
<feature type="compositionally biased region" description="Polar residues" evidence="8">
    <location>
        <begin position="679"/>
        <end position="747"/>
    </location>
</feature>
<feature type="compositionally biased region" description="Polar residues" evidence="8">
    <location>
        <begin position="3849"/>
        <end position="3859"/>
    </location>
</feature>
<feature type="compositionally biased region" description="Polar residues" evidence="8">
    <location>
        <begin position="3278"/>
        <end position="3288"/>
    </location>
</feature>
<evidence type="ECO:0000313" key="13">
    <source>
        <dbReference type="EnsemblMetazoa" id="KAF7492447.1"/>
    </source>
</evidence>
<feature type="compositionally biased region" description="Polar residues" evidence="8">
    <location>
        <begin position="546"/>
        <end position="569"/>
    </location>
</feature>
<dbReference type="SMART" id="SM00490">
    <property type="entry name" value="HELICc"/>
    <property type="match status" value="1"/>
</dbReference>
<feature type="region of interest" description="Disordered" evidence="8">
    <location>
        <begin position="4285"/>
        <end position="4353"/>
    </location>
</feature>
<feature type="compositionally biased region" description="Polar residues" evidence="8">
    <location>
        <begin position="1309"/>
        <end position="1321"/>
    </location>
</feature>
<feature type="region of interest" description="Disordered" evidence="8">
    <location>
        <begin position="363"/>
        <end position="759"/>
    </location>
</feature>
<feature type="compositionally biased region" description="Basic residues" evidence="8">
    <location>
        <begin position="2480"/>
        <end position="2495"/>
    </location>
</feature>
<feature type="compositionally biased region" description="Polar residues" evidence="8">
    <location>
        <begin position="651"/>
        <end position="666"/>
    </location>
</feature>
<feature type="compositionally biased region" description="Polar residues" evidence="8">
    <location>
        <begin position="92"/>
        <end position="102"/>
    </location>
</feature>
<accession>A0A834VCF5</accession>
<dbReference type="PANTHER" id="PTHR46850">
    <property type="entry name" value="CHROMODOMAIN-HELICASE-DNA-BINDING PROTEIN 9"/>
    <property type="match status" value="1"/>
</dbReference>
<dbReference type="InterPro" id="IPR049730">
    <property type="entry name" value="SNF2/RAD54-like_C"/>
</dbReference>
<feature type="compositionally biased region" description="Polar residues" evidence="8">
    <location>
        <begin position="142"/>
        <end position="159"/>
    </location>
</feature>
<feature type="domain" description="Chromo" evidence="9">
    <location>
        <begin position="1492"/>
        <end position="1566"/>
    </location>
</feature>
<feature type="compositionally biased region" description="Low complexity" evidence="8">
    <location>
        <begin position="2772"/>
        <end position="2781"/>
    </location>
</feature>
<sequence>MADYQLLGDTFGYHAGYSANAVQNPSNQPGSQSSLGLMPSSVGGPSQPPYHTLQTPGSQPRPSYPQSSDPLMTHKLHQSYAAAAAAVSASSPTIRSQYSQNYMPPHGTMDSYGLSMSQPHLNPSGGHPLGAGSYGSPHQAAMMSQYTGQRLHSPNTLHTSAARHPSMPSQYSPYGTPQNSSTYHGSSASDLWSSGQTMSHLQPTPFSNFQSPSGTGPNNSTPQSSTLNSLHTSNVRSSQSFSSEYAGPTSNNPYLPNHMSNDINSAYSGPGGYPASASTQPPIASQSTSSSRSSSSSRSQQQYSYGGPTSNNQTNSRHSVTQPYQSTPGSNLTGSTNNPVAASFSHYSPYASSISYDPASQARLSPYSTSVPTSTSQSPNSPQYRSTGSYSQSGSAAPVVPQLSVDSPRRPTVSSPVGSPMPPTSHTPGPPSVGSNSTQSSSQGSAFQTGSSHHHSNSVGGTGSSSSAAPSSLQQLEQMVLPHMGGNSSNNSSSTSKSASSLTSSNYYSSSTSSTNSNQANTNNSGQSPISPQSQSQPKIFPHYGPTSSTPNSQFSYHQYAPPSNSGSNWPAPPPPSRLHQSSSANTHSLKSNSMMSPSLLHGTQSARSSKTHPNDSLYPSPAETDYTQSYGSNNAGNQNSSSSSSMPHALTSSGYSPYDSMSTSKPKNDQTLYDRNKSNRSLMDSITGNGDQITNSYHSMIQPSFGSQSMSPYGTQSRFDPSPHSIQTSQYGGLSSSELSNSTYGTGSEHHNPSMIYDPYNIDNSLGIPPHQTMSEYRESQANLQSGVNPNEYPQNDPYAANFDDYETTSKRKGKGRPKKDASTPKKERKPRQPKIQSVRGRGRGRGAKSTLDHQTSALPLGMMQSDYGGPDSVTGYGPTPSSLSCSSTPNDSMDIYGNAEIFGQNRNSLNSAPSEMSSSATNPMLSASQSNLNSSVSPQNCDLMSSDYNSKPSTQLSTPIPSLSQTNSSHITSSISNSSNMNSRSPILPSSQIPQSLIPSTATSQSSTPSLQPTTPQAITDTPFGDYLGDSAKMSTSIDDQSIHNNNLCDNSSKQDSVVTSNNDPMIKSSIVSSYDEANYSTVSDISIKSNHSSVPSMTDTISSSNTRLSPMEQDKLSSDHSTNVMDMNCVPSVPSVLPQPLYAPIPDHPQQQPLPIANQSYVNDVNISSVASESALIMPSSLDDSELIDKNSNFESNCSINTHPTLTNVSNQIDLNNSLSNNEDPSGVGLSSNVCMTSMPIVPAEKPKKQRKSKKQVATNLDGNTVIDESCPVESKSSIKRKKSKKSKSDQSLNDTSTDLEDKTMQSETNFDSANSFVDNELKASSKRKRSKKKKKSEEEPSAKNSIDENDQNTTIEMHNSVDGSEANLTLESSMVSIPTEDEKPKKPRIKNKLPKRKLPKLALKLKQNKKRRRGFGSPDNSDLEKTPPPSPSPEDESATHKRRSARNTKRQRYNDDIDLDLSDEDFVQKSKSEDQSPVMNVQLNEDTMVVEKILSSRIAKRELEMDGSEETANREPVYAEVEEFYVKYKNLSYLHCDWKTEDELEKGDRRINQKIRRYRQKKDINMFDFLDEEPFNPDYVEVDRILDFNEIIEFYEEEIEDDSDQAERPTKKDDGENVLEIIDDEIENKIKEEITTTSMIGDENKVSNKDVETIKKELEENASDDQLSQSDVYDVKKDSQDERDKDQTDLTVATEIEMREEQKKDDQLVGGKIIDSSMQDGESKTEMDPKFSQNVPCVEPQSMETFKTNNAPDSNNVDVKKEENLEDKIELIEKPKKTIQKSKLVRHYLVKWRGLSYEESTWELEDDIDDQVKIQQFWKFRNPPPKSEWRIKKKPKAHEWKKLEQSHTYKNGNTLREYQLEGVNWLSFCWHNGQNCILADEMGLGKTIQSITFIQEMVRYGIPYPYLVIAPLSTIGNWQREFETWTDLNVVTYHGSSPSRSMLQDYELYYKNEKNERIPNIYKFQVMITTFEVILTDCIELSSIKWVACIIDEAHRLKNRNCKLLEGLRMLQIEHRVLLTGTPLQNNVEELYSLLHFLEPSQFTSNENFMAEFGDLKTEAQVEKLKAILKPMMLRRLKEDVEKSLAPKEETIIEVELTNTQKKYYRAILERNFQFLSKGGTYANMPNLMNTVMELRKCCIHPFLINGAEEQIIQEFRSQHTDDSSTLSAIIQASGKLVLIDKLLPRLKENGHRVLIFSQMVRCLDILEDYLCQKRYPYERIDGRVRGNLRQAAIDRFSKPDSDRFVFLLCTRAGGLGINLTAADTVIIFDSDWNPQNDLQAQARCHRIGQKKSVKVYRLICRNTYEREMFDRASLKLGLDKAVLQSINAQKNMTADNQMTKKEIEDLLRKGAYGALMEDDAAGDKFCEEDIDMILQRRTTKIVIESEGKGSTFSKASFATSDNRTDIEIDDPNFWEKWAKKANFDVDELKNRNELIVQEPRRRTQTKRFGADDAVLDISDLDTSTDEEEAISMRTRGSRNRVSSSKKRRKGRIYDPEGDEDYAHEIGFGWTRSEFFKVEKGLLTFGWGRWDECLQLANFKRNLSQVDVEDISRVILLFSLQNYKGDEKVKSFILDLITPISEKTNDFDPTSTPNEANNDPETEQHKCRRHKKQKGNVKSIGEELETLDWAKNEKCNPDIQMVDETYRKHLLRHANKILLRIRLLSYIKTDLVGDLHEKVFNCLHVREIPVPYCQPDGEPPASWWNEEADKSLIVGVYKHGYDRYNLMRQDPALCFLTVCGPPDGAALLAEMASEDDIVKMDEDEEPETPATPVTPATQNEKDKDKETKKEEKSKENSEEKPEEKKDDDIKETKESQEESSSNEQQPQQQSPQNYLPFPTTSEMNNRLRRLVTCYQRNFKKEEARIAQKARHMQRLERLEKFEAAIRERENKKREQAQKKWSRREESDFYRVVSSFGIEYDRKTDSFDWTRFRMYAKLEKKLDETITEYFKAFYAMCKKVVGRSLTIEEENIPISVDPITEERANRCLARIELLNKVRDEILCHPELDERLKLCQPQLDLPDWWVCGKHDKDLLHGAAKYGLNRLDYNLMSDTELSFIEIVRNYEAQLLQEEKLAQERAEFEAEIRSFLNSILEEVEKLNEIEEKSKIEKENKIEADQVNASEVKSKDEFDADSANNDNDEKKNENISLEEKDSHPTQIIEPLPKSLLETEILTPAILINRPQLKWPRDRVLQIRLENICLAIEKNEWPTFRSINQIIVHSATPNVATTESSPRPSTPCSLSSQEPTPHPTPDQTPRHETQSPFTGEYYFHANASNNNSLINQPINFDDTTRKRRRRRRRFEIDQEKTKLQSLLNVNIDQTQSQSSIKANNPIPPPQPPLHATSNKVANLNANNNLNTNVLANALFKNGKPNPALLNNIPAQFLPLLNNLPFNVRSNLRDEFLNDEKTAMLLGSSFQSAIASSQMTETTSKSSPSSKAATFSGSQVEQKTSGNTGGKHQSGPPPAHQSSATRNQLYLGTLDLTSKFKSATNAQLEKPNQSSSRSNTSAHHSTHHQKTLKSIGREKADVLDLSSSVPCKSGGHLSSSKLNSSMTNLLNQTFHQSSSKKSNFVEQQLLQAQQRSTQHQQQQSSTNNALVGGTKKRGRIGSRIDALALNLQAKKMMEEVKQTDPSGLPALSSTSKSSNQSSGIHQQQLAPAAASTSKTSSNNLTKNLFNEKDLLAAFTNLSSSHQSQSSEKHRQSNASLLEELSKSQLFQNAIAKGSKNLSATTGSNLLNPKKSSLPPSTSPNPADAAKTYLAMMESLKILSKNPLMSNDPKSSANLSMNEKANLMKQNLKTLFEENPDLLSQSSFLSLLNNPLLSQNLNQTSSSASTASPLTSSSTNVHQSSNPSIPHSGSKIEEKIKNVRQSKRNRSHFENSSGLSSSSLPGNKNISSNDDAVSVKRNLMNVAQASPIIDTKKYLSSLLEKSNPEMEAKIKNLIKEKSHSTFKTPSTNPSSMRTRSEKRSSQQNQQQQSNFSSSASNSSNQSATSNFPAMNASNLLNNLSLAAAAAATGGSMIGNSNKQQQAAAAQSLLNSYANAFNAAGKSSNQANAFANSLSGLGFNPNLLNFSSMKMFLDAATAAASAASKTPSSSTLTSTTTTTATSTSTTSISSAANPSLSSFANLFGINNPFNLANFSQLNQSNSNKKDTSAAGSIDFASLANSLNANSEDKSSSKSSSKNLNFGHQSSANKNKNVLNTPPSSSSSASQSTAAAVAAAAAANMLNSSGLSPFLYSNPNFSMSSLYNPLNFGLSSPFLNNSNLINGLANFSNVFTSTTQTPVSNSSSSQSKSSSKHTSSYGLMGKNTGIVNNSKSSMSRSTSSSSSGASSSMANLSRSSAGLNSDSLSHKSLRSMVSIDKEKIDDHNGDLENDNIMKDSSSIGKNLRKSRSNSRQSLSSTSSSAATVATLAKELRNKKSK</sequence>
<feature type="compositionally biased region" description="Basic and acidic residues" evidence="8">
    <location>
        <begin position="4367"/>
        <end position="4376"/>
    </location>
</feature>
<feature type="region of interest" description="Disordered" evidence="8">
    <location>
        <begin position="2588"/>
        <end position="2617"/>
    </location>
</feature>
<feature type="region of interest" description="Disordered" evidence="8">
    <location>
        <begin position="90"/>
        <end position="337"/>
    </location>
</feature>
<feature type="compositionally biased region" description="Polar residues" evidence="8">
    <location>
        <begin position="908"/>
        <end position="926"/>
    </location>
</feature>
<feature type="region of interest" description="Disordered" evidence="8">
    <location>
        <begin position="3730"/>
        <end position="3756"/>
    </location>
</feature>
<feature type="compositionally biased region" description="Low complexity" evidence="8">
    <location>
        <begin position="927"/>
        <end position="942"/>
    </location>
</feature>
<keyword evidence="14" id="KW-1185">Reference proteome</keyword>
<evidence type="ECO:0000259" key="9">
    <source>
        <dbReference type="PROSITE" id="PS50013"/>
    </source>
</evidence>
<evidence type="ECO:0000259" key="10">
    <source>
        <dbReference type="PROSITE" id="PS51192"/>
    </source>
</evidence>
<feature type="compositionally biased region" description="Low complexity" evidence="8">
    <location>
        <begin position="3830"/>
        <end position="3848"/>
    </location>
</feature>
<dbReference type="CDD" id="cd18668">
    <property type="entry name" value="CD1_tandem_CHD5-9_like"/>
    <property type="match status" value="1"/>
</dbReference>
<feature type="domain" description="Chromo" evidence="9">
    <location>
        <begin position="1777"/>
        <end position="1823"/>
    </location>
</feature>
<feature type="compositionally biased region" description="Low complexity" evidence="8">
    <location>
        <begin position="3973"/>
        <end position="3998"/>
    </location>
</feature>
<feature type="compositionally biased region" description="Polar residues" evidence="8">
    <location>
        <begin position="307"/>
        <end position="337"/>
    </location>
</feature>
<feature type="region of interest" description="Disordered" evidence="8">
    <location>
        <begin position="4367"/>
        <end position="4427"/>
    </location>
</feature>
<feature type="region of interest" description="Disordered" evidence="8">
    <location>
        <begin position="1092"/>
        <end position="1122"/>
    </location>
</feature>
<feature type="compositionally biased region" description="Low complexity" evidence="8">
    <location>
        <begin position="3658"/>
        <end position="3669"/>
    </location>
</feature>
<feature type="compositionally biased region" description="Basic and acidic residues" evidence="8">
    <location>
        <begin position="667"/>
        <end position="678"/>
    </location>
</feature>
<evidence type="ECO:0000256" key="3">
    <source>
        <dbReference type="ARBA" id="ARBA00022741"/>
    </source>
</evidence>
<feature type="compositionally biased region" description="Low complexity" evidence="8">
    <location>
        <begin position="2822"/>
        <end position="2837"/>
    </location>
</feature>
<feature type="compositionally biased region" description="Polar residues" evidence="8">
    <location>
        <begin position="3493"/>
        <end position="3502"/>
    </location>
</feature>
<feature type="compositionally biased region" description="Polar residues" evidence="8">
    <location>
        <begin position="3228"/>
        <end position="3249"/>
    </location>
</feature>
<feature type="region of interest" description="Disordered" evidence="8">
    <location>
        <begin position="1662"/>
        <end position="1694"/>
    </location>
</feature>
<evidence type="ECO:0000256" key="4">
    <source>
        <dbReference type="ARBA" id="ARBA00022801"/>
    </source>
</evidence>
<dbReference type="InterPro" id="IPR056342">
    <property type="entry name" value="HTH_CHD6-9"/>
</dbReference>
<keyword evidence="12" id="KW-0347">Helicase</keyword>
<feature type="region of interest" description="Disordered" evidence="8">
    <location>
        <begin position="3428"/>
        <end position="3472"/>
    </location>
</feature>
<feature type="compositionally biased region" description="Low complexity" evidence="8">
    <location>
        <begin position="964"/>
        <end position="1020"/>
    </location>
</feature>
<name>A0A834VCF5_SARSC</name>
<feature type="compositionally biased region" description="Low complexity" evidence="8">
    <location>
        <begin position="880"/>
        <end position="893"/>
    </location>
</feature>
<feature type="region of interest" description="Disordered" evidence="8">
    <location>
        <begin position="908"/>
        <end position="1067"/>
    </location>
</feature>
<feature type="compositionally biased region" description="Low complexity" evidence="8">
    <location>
        <begin position="486"/>
        <end position="538"/>
    </location>
</feature>
<dbReference type="GO" id="GO:0140658">
    <property type="term" value="F:ATP-dependent chromatin remodeler activity"/>
    <property type="evidence" value="ECO:0007669"/>
    <property type="project" value="UniProtKB-ARBA"/>
</dbReference>
<evidence type="ECO:0000256" key="2">
    <source>
        <dbReference type="ARBA" id="ARBA00022737"/>
    </source>
</evidence>
<dbReference type="CDD" id="cd17995">
    <property type="entry name" value="DEXHc_CHD6_7_8_9"/>
    <property type="match status" value="1"/>
</dbReference>